<dbReference type="InterPro" id="IPR039426">
    <property type="entry name" value="TonB-dep_rcpt-like"/>
</dbReference>
<keyword evidence="12" id="KW-0732">Signal</keyword>
<keyword evidence="4" id="KW-0410">Iron transport</keyword>
<feature type="signal peptide" evidence="12">
    <location>
        <begin position="1"/>
        <end position="35"/>
    </location>
</feature>
<evidence type="ECO:0000256" key="3">
    <source>
        <dbReference type="ARBA" id="ARBA00022452"/>
    </source>
</evidence>
<dbReference type="AlphaFoldDB" id="I7ZA35"/>
<reference evidence="14 15" key="1">
    <citation type="journal article" date="2012" name="J. Bacteriol.">
        <title>Genome Sequence of n-Alkane-Degrading Hydrocarboniphaga effusa Strain AP103T (ATCC BAA-332T).</title>
        <authorList>
            <person name="Chang H.K."/>
            <person name="Zylstra G.J."/>
            <person name="Chae J.C."/>
        </authorList>
    </citation>
    <scope>NUCLEOTIDE SEQUENCE [LARGE SCALE GENOMIC DNA]</scope>
    <source>
        <strain evidence="14 15">AP103</strain>
    </source>
</reference>
<proteinExistence type="inferred from homology"/>
<dbReference type="Gene3D" id="2.170.130.10">
    <property type="entry name" value="TonB-dependent receptor, plug domain"/>
    <property type="match status" value="1"/>
</dbReference>
<dbReference type="GO" id="GO:0006826">
    <property type="term" value="P:iron ion transport"/>
    <property type="evidence" value="ECO:0007669"/>
    <property type="project" value="UniProtKB-KW"/>
</dbReference>
<evidence type="ECO:0000256" key="9">
    <source>
        <dbReference type="ARBA" id="ARBA00023136"/>
    </source>
</evidence>
<dbReference type="PANTHER" id="PTHR32552:SF81">
    <property type="entry name" value="TONB-DEPENDENT OUTER MEMBRANE RECEPTOR"/>
    <property type="match status" value="1"/>
</dbReference>
<feature type="domain" description="TonB-dependent receptor plug" evidence="13">
    <location>
        <begin position="80"/>
        <end position="176"/>
    </location>
</feature>
<dbReference type="OrthoDB" id="127311at2"/>
<keyword evidence="2 11" id="KW-0813">Transport</keyword>
<evidence type="ECO:0000313" key="14">
    <source>
        <dbReference type="EMBL" id="EIT68497.1"/>
    </source>
</evidence>
<dbReference type="Proteomes" id="UP000003704">
    <property type="component" value="Unassembled WGS sequence"/>
</dbReference>
<evidence type="ECO:0000259" key="13">
    <source>
        <dbReference type="Pfam" id="PF07715"/>
    </source>
</evidence>
<evidence type="ECO:0000256" key="1">
    <source>
        <dbReference type="ARBA" id="ARBA00004571"/>
    </source>
</evidence>
<organism evidence="14 15">
    <name type="scientific">Hydrocarboniphaga effusa AP103</name>
    <dbReference type="NCBI Taxonomy" id="1172194"/>
    <lineage>
        <taxon>Bacteria</taxon>
        <taxon>Pseudomonadati</taxon>
        <taxon>Pseudomonadota</taxon>
        <taxon>Gammaproteobacteria</taxon>
        <taxon>Nevskiales</taxon>
        <taxon>Nevskiaceae</taxon>
        <taxon>Hydrocarboniphaga</taxon>
    </lineage>
</organism>
<evidence type="ECO:0000256" key="6">
    <source>
        <dbReference type="ARBA" id="ARBA00023004"/>
    </source>
</evidence>
<keyword evidence="3 11" id="KW-1134">Transmembrane beta strand</keyword>
<evidence type="ECO:0000256" key="8">
    <source>
        <dbReference type="ARBA" id="ARBA00023077"/>
    </source>
</evidence>
<keyword evidence="9 11" id="KW-0472">Membrane</keyword>
<feature type="chain" id="PRO_5003712791" description="TonB-dependent receptor plug domain-containing protein" evidence="12">
    <location>
        <begin position="36"/>
        <end position="902"/>
    </location>
</feature>
<keyword evidence="10 11" id="KW-0998">Cell outer membrane</keyword>
<dbReference type="STRING" id="1172194.WQQ_36920"/>
<comment type="caution">
    <text evidence="14">The sequence shown here is derived from an EMBL/GenBank/DDBJ whole genome shotgun (WGS) entry which is preliminary data.</text>
</comment>
<keyword evidence="8" id="KW-0798">TonB box</keyword>
<dbReference type="EMBL" id="AKGD01000003">
    <property type="protein sequence ID" value="EIT68497.1"/>
    <property type="molecule type" value="Genomic_DNA"/>
</dbReference>
<dbReference type="SUPFAM" id="SSF56935">
    <property type="entry name" value="Porins"/>
    <property type="match status" value="1"/>
</dbReference>
<evidence type="ECO:0000313" key="15">
    <source>
        <dbReference type="Proteomes" id="UP000003704"/>
    </source>
</evidence>
<evidence type="ECO:0000256" key="12">
    <source>
        <dbReference type="SAM" id="SignalP"/>
    </source>
</evidence>
<keyword evidence="6" id="KW-0408">Iron</keyword>
<evidence type="ECO:0000256" key="10">
    <source>
        <dbReference type="ARBA" id="ARBA00023237"/>
    </source>
</evidence>
<comment type="subcellular location">
    <subcellularLocation>
        <location evidence="1 11">Cell outer membrane</location>
        <topology evidence="1 11">Multi-pass membrane protein</topology>
    </subcellularLocation>
</comment>
<protein>
    <recommendedName>
        <fullName evidence="13">TonB-dependent receptor plug domain-containing protein</fullName>
    </recommendedName>
</protein>
<gene>
    <name evidence="14" type="ORF">WQQ_36920</name>
</gene>
<evidence type="ECO:0000256" key="2">
    <source>
        <dbReference type="ARBA" id="ARBA00022448"/>
    </source>
</evidence>
<dbReference type="Pfam" id="PF07715">
    <property type="entry name" value="Plug"/>
    <property type="match status" value="1"/>
</dbReference>
<accession>I7ZA35</accession>
<dbReference type="Gene3D" id="2.40.170.20">
    <property type="entry name" value="TonB-dependent receptor, beta-barrel domain"/>
    <property type="match status" value="1"/>
</dbReference>
<comment type="similarity">
    <text evidence="11">Belongs to the TonB-dependent receptor family.</text>
</comment>
<dbReference type="PANTHER" id="PTHR32552">
    <property type="entry name" value="FERRICHROME IRON RECEPTOR-RELATED"/>
    <property type="match status" value="1"/>
</dbReference>
<keyword evidence="5 11" id="KW-0812">Transmembrane</keyword>
<dbReference type="InterPro" id="IPR012910">
    <property type="entry name" value="Plug_dom"/>
</dbReference>
<keyword evidence="7" id="KW-0406">Ion transport</keyword>
<name>I7ZA35_9GAMM</name>
<dbReference type="GO" id="GO:0009279">
    <property type="term" value="C:cell outer membrane"/>
    <property type="evidence" value="ECO:0007669"/>
    <property type="project" value="UniProtKB-SubCell"/>
</dbReference>
<dbReference type="InterPro" id="IPR036942">
    <property type="entry name" value="Beta-barrel_TonB_sf"/>
</dbReference>
<sequence length="902" mass="99021">MRSPNERKRNMPALGFKATDLAIALAAFLATSAHAQSTEAGGSSAESDAAVLTDIVVSEDPLASIANETTGSSIGFAKPILDTPRSVSFVSSEQIQLLGISSVDDLTRVVPGTFTTTRYGLQGGINVRGVAADMYFRGMKRINMQGHARTSLAAMDSIEVIKGPPSPIFGMGKIGGYSNLTPKSGRAKIGTYLEQAQGFAQVVGGDYMKSEISAGAGGPMTIGNKTGGYYVYGLLEDSESYVKKVGVTQRIIQATSTLDNFIGPFRLEVGTQAQNSITSGAYMNRVTQRLLDDGVYISGQPLINLDRNGDGAIGFKETHEMSPIKGNVGGSNRPLNQTFAWPMCNGVPCQPDEFPKIAGIPETMYNYLEANPTLDPDRYLRNQGIGGPVPTSGQLPIGFVLDPRTVQQVKVDQRRNGAFETEQNARLAVIYADLVYDADPDFQLKNQFFHDFLDSYKNSYLPYGEKQDIHLWEDKITATYRIPDEKLPEWLRINTLASVNYRETFGKITSSGGDYDYRQDVMFNNGNHYPNTIFWNWLDNPSYDTGAPTTVVRDSTFSEMGVGTMFDIDFFTNTNLVLGARWDNSKAEANDYDRFNENASNAVNGGVWLPQRTTRSWDDGTSWSVSLSQKLPGGIRPYITKALSSVALDGANNIIVYETVNAPGGHIGEAELLEYGVKGSWLQDTLFFTLSHFKQTRTDISSASDPTASAEVSSTETKGIETELKWSPVPNASIQAYALFAKAKYIIPQSGTYEFNGRDLGFQDVLDDNGNVIYPAEAFLYGGRVQMTIPTAILEQYNARNGSPETQLGLNMNYRFRNGVGVLLGGNWFSSTYSDRLEMLKIPSSTTINGAVTYDVGKWHLKVNGYNITDERIFRARNSDTGTNLVSVMPRVRYEFTVKLDF</sequence>
<evidence type="ECO:0000256" key="11">
    <source>
        <dbReference type="PROSITE-ProRule" id="PRU01360"/>
    </source>
</evidence>
<evidence type="ECO:0000256" key="7">
    <source>
        <dbReference type="ARBA" id="ARBA00023065"/>
    </source>
</evidence>
<evidence type="ECO:0000256" key="4">
    <source>
        <dbReference type="ARBA" id="ARBA00022496"/>
    </source>
</evidence>
<dbReference type="PROSITE" id="PS52016">
    <property type="entry name" value="TONB_DEPENDENT_REC_3"/>
    <property type="match status" value="1"/>
</dbReference>
<keyword evidence="15" id="KW-1185">Reference proteome</keyword>
<evidence type="ECO:0000256" key="5">
    <source>
        <dbReference type="ARBA" id="ARBA00022692"/>
    </source>
</evidence>
<dbReference type="RefSeq" id="WP_007186627.1">
    <property type="nucleotide sequence ID" value="NZ_AKGD01000003.1"/>
</dbReference>
<dbReference type="InterPro" id="IPR037066">
    <property type="entry name" value="Plug_dom_sf"/>
</dbReference>